<geneLocation type="plasmid" evidence="2">
    <name>pPD1</name>
</geneLocation>
<feature type="transmembrane region" description="Helical" evidence="1">
    <location>
        <begin position="66"/>
        <end position="85"/>
    </location>
</feature>
<evidence type="ECO:0000256" key="1">
    <source>
        <dbReference type="SAM" id="Phobius"/>
    </source>
</evidence>
<name>A0A0N7DIH1_ENTFL</name>
<protein>
    <submittedName>
        <fullName evidence="2">BacB</fullName>
    </submittedName>
</protein>
<sequence length="563" mass="65864">MNLFGILMKLRINQESSLVKRVLSYFNLKLSLKLYLFINIFFEFSLAFVVSLGLRLTLIKSDINVNLFFIIFFILGIVQGASNCYRTHVFPFEELRKLATISSRKISFIMIVTDLFYIFMFSSSILYGLLSLIYISSNAFIFQKISLSVFFLFIYICSFYCSNRIFGQYIYNKIVKAIGLTRLIFYSIGAALFTYFGFFIVSFVFSNIVYFIKKYFVNIESVNNKVIWESFSKDIGMFYVNSASKFYESHVYSFTYIDVFLVSAMLLILAILLLAMEPKLYPLKTKMLPKTKIDLCNLYVFFLNKALKKNIFFKCSLLKLANTRWIIANNFFQNIILTYESFFYIGVMLSIILLNSQNRMLQIQLLFLLNILVIGNQTFEIREEMYPYLSFGSERNQFTLLRSSPNGLNKVFNSKLTIYRLFLLIPLLILIIINIVVSVYIMIPVIFAIFLFITFSMSVYVFPMIQMYMIPLATKLDYTNDTEIGSAKDEKIVLEKFQTVPRYFFNIVPLVLTFIFPIVGESYSLIIFFGELVYFSLATIIFVFFSKKIIRKGIFVVHAIRYH</sequence>
<keyword evidence="1" id="KW-1133">Transmembrane helix</keyword>
<accession>A0A0N7DIH1</accession>
<dbReference type="EMBL" id="KT290268">
    <property type="protein sequence ID" value="AKU62175.1"/>
    <property type="molecule type" value="Genomic_DNA"/>
</dbReference>
<feature type="transmembrane region" description="Helical" evidence="1">
    <location>
        <begin position="503"/>
        <end position="519"/>
    </location>
</feature>
<feature type="transmembrane region" description="Helical" evidence="1">
    <location>
        <begin position="254"/>
        <end position="276"/>
    </location>
</feature>
<keyword evidence="2" id="KW-0614">Plasmid</keyword>
<feature type="transmembrane region" description="Helical" evidence="1">
    <location>
        <begin position="141"/>
        <end position="162"/>
    </location>
</feature>
<reference evidence="2" key="1">
    <citation type="journal article" date="2015" name="Nature">
        <title>Bacteriocin production augments niche competition by enterococci in the mammalian gastrointestinal tract.</title>
        <authorList>
            <person name="Kommineni S."/>
            <person name="Bretl D.J."/>
            <person name="Lam V."/>
            <person name="Chakraborty R."/>
            <person name="Hayward M."/>
            <person name="Simpson P."/>
            <person name="Cao Y."/>
            <person name="Bousounis P."/>
            <person name="Kristich C.J."/>
            <person name="Salzman N.H."/>
        </authorList>
    </citation>
    <scope>NUCLEOTIDE SEQUENCE</scope>
    <source>
        <strain evidence="2">CK135</strain>
        <plasmid evidence="2">pPD1</plasmid>
    </source>
</reference>
<feature type="transmembrane region" description="Helical" evidence="1">
    <location>
        <begin position="443"/>
        <end position="462"/>
    </location>
</feature>
<feature type="transmembrane region" description="Helical" evidence="1">
    <location>
        <begin position="331"/>
        <end position="354"/>
    </location>
</feature>
<dbReference type="AlphaFoldDB" id="A0A0N7DIH1"/>
<proteinExistence type="predicted"/>
<organism evidence="2">
    <name type="scientific">Enterococcus faecalis</name>
    <name type="common">Streptococcus faecalis</name>
    <dbReference type="NCBI Taxonomy" id="1351"/>
    <lineage>
        <taxon>Bacteria</taxon>
        <taxon>Bacillati</taxon>
        <taxon>Bacillota</taxon>
        <taxon>Bacilli</taxon>
        <taxon>Lactobacillales</taxon>
        <taxon>Enterococcaceae</taxon>
        <taxon>Enterococcus</taxon>
    </lineage>
</organism>
<feature type="transmembrane region" description="Helical" evidence="1">
    <location>
        <begin position="183"/>
        <end position="212"/>
    </location>
</feature>
<feature type="transmembrane region" description="Helical" evidence="1">
    <location>
        <begin position="525"/>
        <end position="545"/>
    </location>
</feature>
<feature type="transmembrane region" description="Helical" evidence="1">
    <location>
        <begin position="106"/>
        <end position="135"/>
    </location>
</feature>
<gene>
    <name evidence="2" type="primary">bacB</name>
</gene>
<feature type="transmembrane region" description="Helical" evidence="1">
    <location>
        <begin position="418"/>
        <end position="437"/>
    </location>
</feature>
<feature type="transmembrane region" description="Helical" evidence="1">
    <location>
        <begin position="34"/>
        <end position="54"/>
    </location>
</feature>
<keyword evidence="1" id="KW-0472">Membrane</keyword>
<keyword evidence="1" id="KW-0812">Transmembrane</keyword>
<evidence type="ECO:0000313" key="2">
    <source>
        <dbReference type="EMBL" id="AKU62175.1"/>
    </source>
</evidence>